<name>A0A074WWB7_9PEZI</name>
<dbReference type="GO" id="GO:0003677">
    <property type="term" value="F:DNA binding"/>
    <property type="evidence" value="ECO:0007669"/>
    <property type="project" value="InterPro"/>
</dbReference>
<dbReference type="PROSITE" id="PS00463">
    <property type="entry name" value="ZN2_CY6_FUNGAL_1"/>
    <property type="match status" value="1"/>
</dbReference>
<dbReference type="HOGENOM" id="CLU_004083_5_3_1"/>
<dbReference type="Pfam" id="PF00172">
    <property type="entry name" value="Zn_clus"/>
    <property type="match status" value="1"/>
</dbReference>
<dbReference type="RefSeq" id="XP_013431633.1">
    <property type="nucleotide sequence ID" value="XM_013576179.1"/>
</dbReference>
<dbReference type="SMART" id="SM00906">
    <property type="entry name" value="Fungal_trans"/>
    <property type="match status" value="1"/>
</dbReference>
<dbReference type="PANTHER" id="PTHR31001:SF85">
    <property type="entry name" value="ZN(II)2CYS6 TRANSCRIPTION FACTOR (EUROFUNG)"/>
    <property type="match status" value="1"/>
</dbReference>
<dbReference type="PANTHER" id="PTHR31001">
    <property type="entry name" value="UNCHARACTERIZED TRANSCRIPTIONAL REGULATORY PROTEIN"/>
    <property type="match status" value="1"/>
</dbReference>
<dbReference type="PROSITE" id="PS50048">
    <property type="entry name" value="ZN2_CY6_FUNGAL_2"/>
    <property type="match status" value="1"/>
</dbReference>
<dbReference type="CDD" id="cd12148">
    <property type="entry name" value="fungal_TF_MHR"/>
    <property type="match status" value="1"/>
</dbReference>
<dbReference type="Gene3D" id="4.10.240.10">
    <property type="entry name" value="Zn(2)-C6 fungal-type DNA-binding domain"/>
    <property type="match status" value="1"/>
</dbReference>
<dbReference type="EMBL" id="KL584702">
    <property type="protein sequence ID" value="KEQ77493.1"/>
    <property type="molecule type" value="Genomic_DNA"/>
</dbReference>
<organism evidence="6 7">
    <name type="scientific">Aureobasidium namibiae CBS 147.97</name>
    <dbReference type="NCBI Taxonomy" id="1043004"/>
    <lineage>
        <taxon>Eukaryota</taxon>
        <taxon>Fungi</taxon>
        <taxon>Dikarya</taxon>
        <taxon>Ascomycota</taxon>
        <taxon>Pezizomycotina</taxon>
        <taxon>Dothideomycetes</taxon>
        <taxon>Dothideomycetidae</taxon>
        <taxon>Dothideales</taxon>
        <taxon>Saccotheciaceae</taxon>
        <taxon>Aureobasidium</taxon>
    </lineage>
</organism>
<dbReference type="AlphaFoldDB" id="A0A074WWB7"/>
<keyword evidence="2" id="KW-0479">Metal-binding</keyword>
<dbReference type="CDD" id="cd00067">
    <property type="entry name" value="GAL4"/>
    <property type="match status" value="1"/>
</dbReference>
<evidence type="ECO:0000313" key="6">
    <source>
        <dbReference type="EMBL" id="KEQ77493.1"/>
    </source>
</evidence>
<dbReference type="SMART" id="SM00066">
    <property type="entry name" value="GAL4"/>
    <property type="match status" value="1"/>
</dbReference>
<gene>
    <name evidence="6" type="ORF">M436DRAFT_35229</name>
</gene>
<evidence type="ECO:0000256" key="1">
    <source>
        <dbReference type="ARBA" id="ARBA00004123"/>
    </source>
</evidence>
<dbReference type="OrthoDB" id="2269373at2759"/>
<keyword evidence="7" id="KW-1185">Reference proteome</keyword>
<dbReference type="SUPFAM" id="SSF57701">
    <property type="entry name" value="Zn2/Cys6 DNA-binding domain"/>
    <property type="match status" value="1"/>
</dbReference>
<comment type="subcellular location">
    <subcellularLocation>
        <location evidence="1">Nucleus</location>
    </subcellularLocation>
</comment>
<proteinExistence type="predicted"/>
<evidence type="ECO:0000313" key="7">
    <source>
        <dbReference type="Proteomes" id="UP000027730"/>
    </source>
</evidence>
<dbReference type="GO" id="GO:0005634">
    <property type="term" value="C:nucleus"/>
    <property type="evidence" value="ECO:0007669"/>
    <property type="project" value="UniProtKB-SubCell"/>
</dbReference>
<keyword evidence="3" id="KW-0539">Nucleus</keyword>
<protein>
    <recommendedName>
        <fullName evidence="5">Zn(2)-C6 fungal-type domain-containing protein</fullName>
    </recommendedName>
</protein>
<evidence type="ECO:0000256" key="4">
    <source>
        <dbReference type="SAM" id="MobiDB-lite"/>
    </source>
</evidence>
<evidence type="ECO:0000256" key="2">
    <source>
        <dbReference type="ARBA" id="ARBA00022723"/>
    </source>
</evidence>
<dbReference type="Pfam" id="PF04082">
    <property type="entry name" value="Fungal_trans"/>
    <property type="match status" value="1"/>
</dbReference>
<reference evidence="6 7" key="1">
    <citation type="journal article" date="2014" name="BMC Genomics">
        <title>Genome sequencing of four Aureobasidium pullulans varieties: biotechnological potential, stress tolerance, and description of new species.</title>
        <authorList>
            <person name="Gostin Ar C."/>
            <person name="Ohm R.A."/>
            <person name="Kogej T."/>
            <person name="Sonjak S."/>
            <person name="Turk M."/>
            <person name="Zajc J."/>
            <person name="Zalar P."/>
            <person name="Grube M."/>
            <person name="Sun H."/>
            <person name="Han J."/>
            <person name="Sharma A."/>
            <person name="Chiniquy J."/>
            <person name="Ngan C.Y."/>
            <person name="Lipzen A."/>
            <person name="Barry K."/>
            <person name="Grigoriev I.V."/>
            <person name="Gunde-Cimerman N."/>
        </authorList>
    </citation>
    <scope>NUCLEOTIDE SEQUENCE [LARGE SCALE GENOMIC DNA]</scope>
    <source>
        <strain evidence="6 7">CBS 147.97</strain>
    </source>
</reference>
<dbReference type="InterPro" id="IPR001138">
    <property type="entry name" value="Zn2Cys6_DnaBD"/>
</dbReference>
<feature type="region of interest" description="Disordered" evidence="4">
    <location>
        <begin position="46"/>
        <end position="69"/>
    </location>
</feature>
<dbReference type="GeneID" id="25408410"/>
<dbReference type="InterPro" id="IPR007219">
    <property type="entry name" value="XnlR_reg_dom"/>
</dbReference>
<accession>A0A074WWB7</accession>
<evidence type="ECO:0000259" key="5">
    <source>
        <dbReference type="PROSITE" id="PS50048"/>
    </source>
</evidence>
<feature type="domain" description="Zn(2)-C6 fungal-type" evidence="5">
    <location>
        <begin position="15"/>
        <end position="44"/>
    </location>
</feature>
<dbReference type="Proteomes" id="UP000027730">
    <property type="component" value="Unassembled WGS sequence"/>
</dbReference>
<dbReference type="GO" id="GO:0006351">
    <property type="term" value="P:DNA-templated transcription"/>
    <property type="evidence" value="ECO:0007669"/>
    <property type="project" value="InterPro"/>
</dbReference>
<sequence>MASSRPKKTITRGHSCVACALRKVRCDGQRPCSTCRKSDAQCISKPVQPARSRRAKEARGSNVVLNSTPSRSNIIEPSVAEHVNEREDSEVEIDPTPFTSPHSMSAEGLVLGQSNVNLSHQHPSLSCVIWLWKTYLENVNPLVKMLHIPTVQPLIFDAASDTTKQLRPNKEALLFSIYLIALSSVPHCDQVEAERIMGQPVNKLIDVYTGLAQQALVNARFLQKPNFITLQALTLFLVAQRAKSDPQTLWQLTGVAIRTAQQLGYHRERALQSPSVTVFQAELCRRLWWELAHLESFAAKQCGVTSIVFSQGFWDTNRPLNINDSDLHPEQTSLQKETLGITEMSFCSARFEVGELTMAYTNPDKSSHDLSQVDAVIDELQQRLENRLLKYCDPSIPMHKMLQLFGRGAIARIKLTVRRRSMYAKSGLSLEERDRTFLLCLQLAEAPNTFAKDRTVQKFLWQANAFFPLDAFMFLLAEIAYRTAEQPLPVSIETVWSEIEKAYDSQPRLLYDESNSIYNAVRNLTLKAWQKSTKGRHLEHAVPQFIQTLRLKSSAVVAGEAVPHTASESTITEDNSGTNSFDGSDFNIDPDWSKIAIPDDPEFWEYWQQFAADMPEFSIT</sequence>
<dbReference type="InterPro" id="IPR050613">
    <property type="entry name" value="Sec_Metabolite_Reg"/>
</dbReference>
<dbReference type="STRING" id="1043004.A0A074WWB7"/>
<evidence type="ECO:0000256" key="3">
    <source>
        <dbReference type="ARBA" id="ARBA00023242"/>
    </source>
</evidence>
<dbReference type="GO" id="GO:0008270">
    <property type="term" value="F:zinc ion binding"/>
    <property type="evidence" value="ECO:0007669"/>
    <property type="project" value="InterPro"/>
</dbReference>
<dbReference type="InterPro" id="IPR036864">
    <property type="entry name" value="Zn2-C6_fun-type_DNA-bd_sf"/>
</dbReference>
<dbReference type="GO" id="GO:0000981">
    <property type="term" value="F:DNA-binding transcription factor activity, RNA polymerase II-specific"/>
    <property type="evidence" value="ECO:0007669"/>
    <property type="project" value="InterPro"/>
</dbReference>